<sequence length="221" mass="24241">MSNSTQVPVADHREPAWTAEPQGEAGRDLVARLAALIRDSTPAAGQTRLVAVDGRSGSGKSTLGLQLAAELAAPILHLDDLYEGWQGLDGVGPLLNEWIVQPLLADQTARWRPYIWSDGTRGDWQEVPPSPVLVLEGCGAGSRAVAEHLSLLVWVETAPDVRLHRLKNRPDWDSYRHHHSGWAEAETAHLRRENTPARADIVVSNDPRNDTCNDIEPPTDQ</sequence>
<protein>
    <recommendedName>
        <fullName evidence="4">Uridine kinase</fullName>
    </recommendedName>
</protein>
<reference evidence="2" key="1">
    <citation type="submission" date="2021-11" db="EMBL/GenBank/DDBJ databases">
        <title>Streptomyces corallinus and Kineosporia corallina sp. nov., two new coral-derived marine actinobacteria.</title>
        <authorList>
            <person name="Buangrab K."/>
            <person name="Sutthacheep M."/>
            <person name="Yeemin T."/>
            <person name="Harunari E."/>
            <person name="Igarashi Y."/>
            <person name="Sripreechasak P."/>
            <person name="Kanchanasin P."/>
            <person name="Tanasupawat S."/>
            <person name="Phongsopitanun W."/>
        </authorList>
    </citation>
    <scope>NUCLEOTIDE SEQUENCE</scope>
    <source>
        <strain evidence="2">JCM 31032</strain>
    </source>
</reference>
<evidence type="ECO:0000256" key="1">
    <source>
        <dbReference type="SAM" id="MobiDB-lite"/>
    </source>
</evidence>
<comment type="caution">
    <text evidence="2">The sequence shown here is derived from an EMBL/GenBank/DDBJ whole genome shotgun (WGS) entry which is preliminary data.</text>
</comment>
<feature type="region of interest" description="Disordered" evidence="1">
    <location>
        <begin position="1"/>
        <end position="24"/>
    </location>
</feature>
<proteinExistence type="predicted"/>
<dbReference type="EMBL" id="JAJOMB010000019">
    <property type="protein sequence ID" value="MCD5314916.1"/>
    <property type="molecule type" value="Genomic_DNA"/>
</dbReference>
<gene>
    <name evidence="2" type="ORF">LR394_28840</name>
</gene>
<name>A0A9X1NKM8_9ACTN</name>
<dbReference type="AlphaFoldDB" id="A0A9X1NKM8"/>
<dbReference type="InterPro" id="IPR027417">
    <property type="entry name" value="P-loop_NTPase"/>
</dbReference>
<accession>A0A9X1NKM8</accession>
<dbReference type="Proteomes" id="UP001138997">
    <property type="component" value="Unassembled WGS sequence"/>
</dbReference>
<dbReference type="Gene3D" id="3.40.50.300">
    <property type="entry name" value="P-loop containing nucleotide triphosphate hydrolases"/>
    <property type="match status" value="1"/>
</dbReference>
<evidence type="ECO:0000313" key="3">
    <source>
        <dbReference type="Proteomes" id="UP001138997"/>
    </source>
</evidence>
<keyword evidence="3" id="KW-1185">Reference proteome</keyword>
<evidence type="ECO:0000313" key="2">
    <source>
        <dbReference type="EMBL" id="MCD5314916.1"/>
    </source>
</evidence>
<organism evidence="2 3">
    <name type="scientific">Kineosporia babensis</name>
    <dbReference type="NCBI Taxonomy" id="499548"/>
    <lineage>
        <taxon>Bacteria</taxon>
        <taxon>Bacillati</taxon>
        <taxon>Actinomycetota</taxon>
        <taxon>Actinomycetes</taxon>
        <taxon>Kineosporiales</taxon>
        <taxon>Kineosporiaceae</taxon>
        <taxon>Kineosporia</taxon>
    </lineage>
</organism>
<evidence type="ECO:0008006" key="4">
    <source>
        <dbReference type="Google" id="ProtNLM"/>
    </source>
</evidence>
<dbReference type="SUPFAM" id="SSF52540">
    <property type="entry name" value="P-loop containing nucleoside triphosphate hydrolases"/>
    <property type="match status" value="1"/>
</dbReference>
<dbReference type="RefSeq" id="WP_231447722.1">
    <property type="nucleotide sequence ID" value="NZ_JAJOMB010000019.1"/>
</dbReference>